<comment type="caution">
    <text evidence="9">The sequence shown here is derived from an EMBL/GenBank/DDBJ whole genome shotgun (WGS) entry which is preliminary data.</text>
</comment>
<evidence type="ECO:0000256" key="3">
    <source>
        <dbReference type="ARBA" id="ARBA00022729"/>
    </source>
</evidence>
<keyword evidence="6" id="KW-0812">Transmembrane</keyword>
<dbReference type="InterPro" id="IPR007348">
    <property type="entry name" value="CopC_dom"/>
</dbReference>
<dbReference type="OrthoDB" id="2353937at2"/>
<evidence type="ECO:0000313" key="10">
    <source>
        <dbReference type="Proteomes" id="UP000267430"/>
    </source>
</evidence>
<dbReference type="InterPro" id="IPR014756">
    <property type="entry name" value="Ig_E-set"/>
</dbReference>
<feature type="signal peptide" evidence="7">
    <location>
        <begin position="1"/>
        <end position="23"/>
    </location>
</feature>
<protein>
    <submittedName>
        <fullName evidence="9">Copper resistance protein CopC</fullName>
    </submittedName>
</protein>
<evidence type="ECO:0000256" key="5">
    <source>
        <dbReference type="SAM" id="MobiDB-lite"/>
    </source>
</evidence>
<dbReference type="Proteomes" id="UP000267430">
    <property type="component" value="Unassembled WGS sequence"/>
</dbReference>
<evidence type="ECO:0000256" key="2">
    <source>
        <dbReference type="ARBA" id="ARBA00022723"/>
    </source>
</evidence>
<keyword evidence="2" id="KW-0479">Metal-binding</keyword>
<keyword evidence="3 7" id="KW-0732">Signal</keyword>
<dbReference type="GO" id="GO:0005886">
    <property type="term" value="C:plasma membrane"/>
    <property type="evidence" value="ECO:0007669"/>
    <property type="project" value="TreeGrafter"/>
</dbReference>
<keyword evidence="6" id="KW-0472">Membrane</keyword>
<dbReference type="GO" id="GO:0005507">
    <property type="term" value="F:copper ion binding"/>
    <property type="evidence" value="ECO:0007669"/>
    <property type="project" value="InterPro"/>
</dbReference>
<dbReference type="RefSeq" id="WP_126866595.1">
    <property type="nucleotide sequence ID" value="NZ_JAUSTX010000012.1"/>
</dbReference>
<comment type="subcellular location">
    <subcellularLocation>
        <location evidence="1">Cell envelope</location>
    </subcellularLocation>
</comment>
<dbReference type="Gene3D" id="2.60.40.1220">
    <property type="match status" value="1"/>
</dbReference>
<dbReference type="PANTHER" id="PTHR34820:SF4">
    <property type="entry name" value="INNER MEMBRANE PROTEIN YEBZ"/>
    <property type="match status" value="1"/>
</dbReference>
<keyword evidence="10" id="KW-1185">Reference proteome</keyword>
<keyword evidence="6" id="KW-1133">Transmembrane helix</keyword>
<evidence type="ECO:0000313" key="9">
    <source>
        <dbReference type="EMBL" id="RUQ26601.1"/>
    </source>
</evidence>
<dbReference type="InterPro" id="IPR032694">
    <property type="entry name" value="CopC/D"/>
</dbReference>
<evidence type="ECO:0000256" key="7">
    <source>
        <dbReference type="SAM" id="SignalP"/>
    </source>
</evidence>
<keyword evidence="4" id="KW-0186">Copper</keyword>
<dbReference type="EMBL" id="RYZZ01000033">
    <property type="protein sequence ID" value="RUQ26601.1"/>
    <property type="molecule type" value="Genomic_DNA"/>
</dbReference>
<accession>A0A433HE61</accession>
<name>A0A433HE61_9BACI</name>
<evidence type="ECO:0000256" key="4">
    <source>
        <dbReference type="ARBA" id="ARBA00023008"/>
    </source>
</evidence>
<feature type="chain" id="PRO_5019446348" evidence="7">
    <location>
        <begin position="24"/>
        <end position="178"/>
    </location>
</feature>
<dbReference type="PANTHER" id="PTHR34820">
    <property type="entry name" value="INNER MEMBRANE PROTEIN YEBZ"/>
    <property type="match status" value="1"/>
</dbReference>
<dbReference type="Pfam" id="PF04234">
    <property type="entry name" value="CopC"/>
    <property type="match status" value="1"/>
</dbReference>
<dbReference type="SUPFAM" id="SSF81296">
    <property type="entry name" value="E set domains"/>
    <property type="match status" value="1"/>
</dbReference>
<feature type="region of interest" description="Disordered" evidence="5">
    <location>
        <begin position="122"/>
        <end position="143"/>
    </location>
</feature>
<evidence type="ECO:0000259" key="8">
    <source>
        <dbReference type="Pfam" id="PF04234"/>
    </source>
</evidence>
<dbReference type="GO" id="GO:0046688">
    <property type="term" value="P:response to copper ion"/>
    <property type="evidence" value="ECO:0007669"/>
    <property type="project" value="InterPro"/>
</dbReference>
<feature type="transmembrane region" description="Helical" evidence="6">
    <location>
        <begin position="155"/>
        <end position="174"/>
    </location>
</feature>
<gene>
    <name evidence="9" type="ORF">ELQ35_18030</name>
</gene>
<dbReference type="GO" id="GO:0030313">
    <property type="term" value="C:cell envelope"/>
    <property type="evidence" value="ECO:0007669"/>
    <property type="project" value="UniProtKB-SubCell"/>
</dbReference>
<feature type="domain" description="CopC" evidence="8">
    <location>
        <begin position="24"/>
        <end position="116"/>
    </location>
</feature>
<dbReference type="AlphaFoldDB" id="A0A433HE61"/>
<evidence type="ECO:0000256" key="6">
    <source>
        <dbReference type="SAM" id="Phobius"/>
    </source>
</evidence>
<dbReference type="InterPro" id="IPR014755">
    <property type="entry name" value="Cu-Rt/internalin_Ig-like"/>
</dbReference>
<organism evidence="9 10">
    <name type="scientific">Peribacillus cavernae</name>
    <dbReference type="NCBI Taxonomy" id="1674310"/>
    <lineage>
        <taxon>Bacteria</taxon>
        <taxon>Bacillati</taxon>
        <taxon>Bacillota</taxon>
        <taxon>Bacilli</taxon>
        <taxon>Bacillales</taxon>
        <taxon>Bacillaceae</taxon>
        <taxon>Peribacillus</taxon>
    </lineage>
</organism>
<dbReference type="GO" id="GO:0006825">
    <property type="term" value="P:copper ion transport"/>
    <property type="evidence" value="ECO:0007669"/>
    <property type="project" value="InterPro"/>
</dbReference>
<dbReference type="GO" id="GO:0042597">
    <property type="term" value="C:periplasmic space"/>
    <property type="evidence" value="ECO:0007669"/>
    <property type="project" value="InterPro"/>
</dbReference>
<evidence type="ECO:0000256" key="1">
    <source>
        <dbReference type="ARBA" id="ARBA00004196"/>
    </source>
</evidence>
<sequence>MRKFSLIVTLIALLIIKSIPVEAHTGLASSTPDNGEVLKKSLHEIVLHFETDIESLSTMKLFDESNKEIPLQGVTVEKNVMSASIGTPLNNGSYKINWNIVGKDGHVIQGDIPFQIAQEEEKQAVKPESEIKKETPTQNQPEKKNIVNEDKETPIFTYIIIGFVVLLIVGFLLLRRKR</sequence>
<reference evidence="9 10" key="1">
    <citation type="submission" date="2018-12" db="EMBL/GenBank/DDBJ databases">
        <title>Bacillus chawlae sp. nov., Bacillus glennii sp. nov., and Bacillus saganii sp. nov. Isolated from the Vehicle Assembly Building at Kennedy Space Center where the Viking Spacecraft were Assembled.</title>
        <authorList>
            <person name="Seuylemezian A."/>
            <person name="Vaishampayan P."/>
        </authorList>
    </citation>
    <scope>NUCLEOTIDE SEQUENCE [LARGE SCALE GENOMIC DNA]</scope>
    <source>
        <strain evidence="9 10">L5</strain>
    </source>
</reference>
<proteinExistence type="predicted"/>